<comment type="caution">
    <text evidence="4">The sequence shown here is derived from an EMBL/GenBank/DDBJ whole genome shotgun (WGS) entry which is preliminary data.</text>
</comment>
<protein>
    <recommendedName>
        <fullName evidence="3">CCHC-type domain-containing protein</fullName>
    </recommendedName>
</protein>
<gene>
    <name evidence="4" type="ORF">TM35_000045190</name>
</gene>
<keyword evidence="1" id="KW-0863">Zinc-finger</keyword>
<accession>A0A1X0P601</accession>
<dbReference type="RefSeq" id="XP_028886371.1">
    <property type="nucleotide sequence ID" value="XM_029022713.1"/>
</dbReference>
<feature type="region of interest" description="Disordered" evidence="2">
    <location>
        <begin position="179"/>
        <end position="208"/>
    </location>
</feature>
<organism evidence="4 5">
    <name type="scientific">Trypanosoma theileri</name>
    <dbReference type="NCBI Taxonomy" id="67003"/>
    <lineage>
        <taxon>Eukaryota</taxon>
        <taxon>Discoba</taxon>
        <taxon>Euglenozoa</taxon>
        <taxon>Kinetoplastea</taxon>
        <taxon>Metakinetoplastina</taxon>
        <taxon>Trypanosomatida</taxon>
        <taxon>Trypanosomatidae</taxon>
        <taxon>Trypanosoma</taxon>
    </lineage>
</organism>
<name>A0A1X0P601_9TRYP</name>
<dbReference type="EMBL" id="NBCO01000004">
    <property type="protein sequence ID" value="ORC92305.1"/>
    <property type="molecule type" value="Genomic_DNA"/>
</dbReference>
<keyword evidence="1" id="KW-0479">Metal-binding</keyword>
<evidence type="ECO:0000256" key="1">
    <source>
        <dbReference type="PROSITE-ProRule" id="PRU00047"/>
    </source>
</evidence>
<feature type="compositionally biased region" description="Polar residues" evidence="2">
    <location>
        <begin position="181"/>
        <end position="193"/>
    </location>
</feature>
<dbReference type="InterPro" id="IPR036875">
    <property type="entry name" value="Znf_CCHC_sf"/>
</dbReference>
<proteinExistence type="predicted"/>
<dbReference type="VEuPathDB" id="TriTrypDB:TM35_000045190"/>
<dbReference type="InterPro" id="IPR001878">
    <property type="entry name" value="Znf_CCHC"/>
</dbReference>
<dbReference type="Gene3D" id="4.10.60.10">
    <property type="entry name" value="Zinc finger, CCHC-type"/>
    <property type="match status" value="1"/>
</dbReference>
<evidence type="ECO:0000256" key="2">
    <source>
        <dbReference type="SAM" id="MobiDB-lite"/>
    </source>
</evidence>
<dbReference type="GO" id="GO:0008270">
    <property type="term" value="F:zinc ion binding"/>
    <property type="evidence" value="ECO:0007669"/>
    <property type="project" value="UniProtKB-KW"/>
</dbReference>
<dbReference type="AlphaFoldDB" id="A0A1X0P601"/>
<dbReference type="PROSITE" id="PS50158">
    <property type="entry name" value="ZF_CCHC"/>
    <property type="match status" value="1"/>
</dbReference>
<keyword evidence="1" id="KW-0862">Zinc</keyword>
<sequence>MPQYSFHVDGLLILDGDALKVKIGQEDFMDLEALRPSIINFTMRRNQKIFLQVFETTYNLFSAEWAALGEEASKLHYEYECATAQLEREDFSVQQTANTQLQDLQYQLTQISQQAYDAQMLSTHMKTQLQETQAQLAKTQAQLAASRVQCNQTLGKLRKMQKQHTATQARLGAALEKLNEKGQQSVPDTSHTTAPIDPPQKGRNLSSWAWKSEPALPTTEERPKLGICGIQELRQPIWTESCRPEEKIRTFEGLMEFLMDASPSELPAAYQRLFPRPVNPGLFFNDVWNNFVQWLDSVRNEGISAQLIQMGRQVCTQLRVIQTVKDNPGLKVTELTQVMEEPQLKEDPFLQVAAKIKRKHSAPPPSKARCFRCGRVGHYSTTCRVNLQKETYKPKNDYRPRKQ</sequence>
<evidence type="ECO:0000313" key="5">
    <source>
        <dbReference type="Proteomes" id="UP000192257"/>
    </source>
</evidence>
<dbReference type="Proteomes" id="UP000192257">
    <property type="component" value="Unassembled WGS sequence"/>
</dbReference>
<keyword evidence="5" id="KW-1185">Reference proteome</keyword>
<dbReference type="OrthoDB" id="252957at2759"/>
<dbReference type="GeneID" id="39982493"/>
<reference evidence="4 5" key="1">
    <citation type="submission" date="2017-03" db="EMBL/GenBank/DDBJ databases">
        <title>An alternative strategy for trypanosome survival in the mammalian bloodstream revealed through genome and transcriptome analysis of the ubiquitous bovine parasite Trypanosoma (Megatrypanum) theileri.</title>
        <authorList>
            <person name="Kelly S."/>
            <person name="Ivens A."/>
            <person name="Mott A."/>
            <person name="O'Neill E."/>
            <person name="Emms D."/>
            <person name="Macleod O."/>
            <person name="Voorheis P."/>
            <person name="Matthews J."/>
            <person name="Matthews K."/>
            <person name="Carrington M."/>
        </authorList>
    </citation>
    <scope>NUCLEOTIDE SEQUENCE [LARGE SCALE GENOMIC DNA]</scope>
    <source>
        <strain evidence="4">Edinburgh</strain>
    </source>
</reference>
<dbReference type="SUPFAM" id="SSF57756">
    <property type="entry name" value="Retrovirus zinc finger-like domains"/>
    <property type="match status" value="1"/>
</dbReference>
<evidence type="ECO:0000313" key="4">
    <source>
        <dbReference type="EMBL" id="ORC92305.1"/>
    </source>
</evidence>
<evidence type="ECO:0000259" key="3">
    <source>
        <dbReference type="PROSITE" id="PS50158"/>
    </source>
</evidence>
<feature type="domain" description="CCHC-type" evidence="3">
    <location>
        <begin position="369"/>
        <end position="384"/>
    </location>
</feature>
<dbReference type="SMART" id="SM00343">
    <property type="entry name" value="ZnF_C2HC"/>
    <property type="match status" value="1"/>
</dbReference>
<dbReference type="GO" id="GO:0003676">
    <property type="term" value="F:nucleic acid binding"/>
    <property type="evidence" value="ECO:0007669"/>
    <property type="project" value="InterPro"/>
</dbReference>